<dbReference type="Pfam" id="PF08700">
    <property type="entry name" value="VPS51_Exo84_N"/>
    <property type="match status" value="1"/>
</dbReference>
<evidence type="ECO:0000256" key="1">
    <source>
        <dbReference type="ARBA" id="ARBA00022448"/>
    </source>
</evidence>
<dbReference type="Proteomes" id="UP001153148">
    <property type="component" value="Unassembled WGS sequence"/>
</dbReference>
<keyword evidence="1" id="KW-0813">Transport</keyword>
<comment type="caution">
    <text evidence="2">The sequence shown here is derived from an EMBL/GenBank/DDBJ whole genome shotgun (WGS) entry which is preliminary data.</text>
</comment>
<accession>A0ABN7PIY4</accession>
<gene>
    <name evidence="2" type="ORF">TPAB3V08_LOCUS12968</name>
</gene>
<dbReference type="PANTHER" id="PTHR21426:SF12">
    <property type="entry name" value="EXOCYST COMPLEX COMPONENT 8"/>
    <property type="match status" value="1"/>
</dbReference>
<evidence type="ECO:0000313" key="2">
    <source>
        <dbReference type="EMBL" id="CAG2066025.1"/>
    </source>
</evidence>
<protein>
    <submittedName>
        <fullName evidence="2">Uncharacterized protein</fullName>
    </submittedName>
</protein>
<organism evidence="2 3">
    <name type="scientific">Timema podura</name>
    <name type="common">Walking stick</name>
    <dbReference type="NCBI Taxonomy" id="61482"/>
    <lineage>
        <taxon>Eukaryota</taxon>
        <taxon>Metazoa</taxon>
        <taxon>Ecdysozoa</taxon>
        <taxon>Arthropoda</taxon>
        <taxon>Hexapoda</taxon>
        <taxon>Insecta</taxon>
        <taxon>Pterygota</taxon>
        <taxon>Neoptera</taxon>
        <taxon>Polyneoptera</taxon>
        <taxon>Phasmatodea</taxon>
        <taxon>Timematodea</taxon>
        <taxon>Timematoidea</taxon>
        <taxon>Timematidae</taxon>
        <taxon>Timema</taxon>
    </lineage>
</organism>
<sequence length="77" mass="8824">MSSTSTEQTGKKIGAPDFNPDKYVKELSQRCVGGQELQQQRQKIQALADETNLSLKRNVYQNYMQFIETAKEISRIL</sequence>
<proteinExistence type="predicted"/>
<keyword evidence="3" id="KW-1185">Reference proteome</keyword>
<reference evidence="2" key="1">
    <citation type="submission" date="2021-03" db="EMBL/GenBank/DDBJ databases">
        <authorList>
            <person name="Tran Van P."/>
        </authorList>
    </citation>
    <scope>NUCLEOTIDE SEQUENCE</scope>
</reference>
<name>A0ABN7PIY4_TIMPD</name>
<dbReference type="EMBL" id="CAJPIN010049580">
    <property type="protein sequence ID" value="CAG2066025.1"/>
    <property type="molecule type" value="Genomic_DNA"/>
</dbReference>
<evidence type="ECO:0000313" key="3">
    <source>
        <dbReference type="Proteomes" id="UP001153148"/>
    </source>
</evidence>
<dbReference type="InterPro" id="IPR033961">
    <property type="entry name" value="Exo84"/>
</dbReference>
<dbReference type="PANTHER" id="PTHR21426">
    <property type="entry name" value="EXOCYST COMPLEX COMPONENT 8"/>
    <property type="match status" value="1"/>
</dbReference>